<evidence type="ECO:0000313" key="4">
    <source>
        <dbReference type="Proteomes" id="UP000321484"/>
    </source>
</evidence>
<feature type="transmembrane region" description="Helical" evidence="1">
    <location>
        <begin position="157"/>
        <end position="177"/>
    </location>
</feature>
<protein>
    <recommendedName>
        <fullName evidence="5">DUF4386 family protein</fullName>
    </recommendedName>
</protein>
<name>A0A511YYS4_9CELL</name>
<feature type="transmembrane region" description="Helical" evidence="1">
    <location>
        <begin position="46"/>
        <end position="68"/>
    </location>
</feature>
<feature type="transmembrane region" description="Helical" evidence="1">
    <location>
        <begin position="127"/>
        <end position="150"/>
    </location>
</feature>
<keyword evidence="1" id="KW-0812">Transmembrane</keyword>
<dbReference type="Proteomes" id="UP000321484">
    <property type="component" value="Unassembled WGS sequence"/>
</dbReference>
<feature type="transmembrane region" description="Helical" evidence="1">
    <location>
        <begin position="183"/>
        <end position="201"/>
    </location>
</feature>
<reference evidence="3 4" key="1">
    <citation type="submission" date="2019-07" db="EMBL/GenBank/DDBJ databases">
        <title>Whole genome shotgun sequence of Actinotalea fermentans NBRC 105374.</title>
        <authorList>
            <person name="Hosoyama A."/>
            <person name="Uohara A."/>
            <person name="Ohji S."/>
            <person name="Ichikawa N."/>
        </authorList>
    </citation>
    <scope>NUCLEOTIDE SEQUENCE [LARGE SCALE GENOMIC DNA]</scope>
    <source>
        <strain evidence="3 4">NBRC 105374</strain>
    </source>
</reference>
<comment type="caution">
    <text evidence="3">The sequence shown here is derived from an EMBL/GenBank/DDBJ whole genome shotgun (WGS) entry which is preliminary data.</text>
</comment>
<feature type="transmembrane region" description="Helical" evidence="1">
    <location>
        <begin position="80"/>
        <end position="97"/>
    </location>
</feature>
<evidence type="ECO:0000313" key="3">
    <source>
        <dbReference type="EMBL" id="GEN80350.1"/>
    </source>
</evidence>
<keyword evidence="2" id="KW-0732">Signal</keyword>
<organism evidence="3 4">
    <name type="scientific">Actinotalea fermentans</name>
    <dbReference type="NCBI Taxonomy" id="43671"/>
    <lineage>
        <taxon>Bacteria</taxon>
        <taxon>Bacillati</taxon>
        <taxon>Actinomycetota</taxon>
        <taxon>Actinomycetes</taxon>
        <taxon>Micrococcales</taxon>
        <taxon>Cellulomonadaceae</taxon>
        <taxon>Actinotalea</taxon>
    </lineage>
</organism>
<keyword evidence="1" id="KW-1133">Transmembrane helix</keyword>
<feature type="chain" id="PRO_5021977469" description="DUF4386 family protein" evidence="2">
    <location>
        <begin position="23"/>
        <end position="209"/>
    </location>
</feature>
<dbReference type="AlphaFoldDB" id="A0A511YYS4"/>
<proteinExistence type="predicted"/>
<evidence type="ECO:0000256" key="2">
    <source>
        <dbReference type="SAM" id="SignalP"/>
    </source>
</evidence>
<accession>A0A511YYS4</accession>
<dbReference type="EMBL" id="BJYK01000006">
    <property type="protein sequence ID" value="GEN80350.1"/>
    <property type="molecule type" value="Genomic_DNA"/>
</dbReference>
<dbReference type="OrthoDB" id="8224664at2"/>
<evidence type="ECO:0000256" key="1">
    <source>
        <dbReference type="SAM" id="Phobius"/>
    </source>
</evidence>
<feature type="signal peptide" evidence="2">
    <location>
        <begin position="1"/>
        <end position="22"/>
    </location>
</feature>
<keyword evidence="1" id="KW-0472">Membrane</keyword>
<dbReference type="RefSeq" id="WP_052113952.1">
    <property type="nucleotide sequence ID" value="NZ_BJYK01000006.1"/>
</dbReference>
<keyword evidence="4" id="KW-1185">Reference proteome</keyword>
<gene>
    <name evidence="3" type="ORF">AFE02nite_20840</name>
</gene>
<evidence type="ECO:0008006" key="5">
    <source>
        <dbReference type="Google" id="ProtNLM"/>
    </source>
</evidence>
<sequence>MNLSVSRSLGATALLLAALVFAAYPALRPYTDETTLDGARAFASGAWAAAHTAGMVGFVVLPVGLLGLAAHVAPGRGRAAVVLAWLGGALVLPYYGAETFGLDVIGARAAADGDTGLLSLAEEFRTGALPVTTFGLGLLLLAGAGVALAATTWRTPARWGGTFVGTALVLYLPQFFAPPAARIAHGALLGVGCALLAATLLRRSAAPQA</sequence>